<dbReference type="PANTHER" id="PTHR33577:SF19">
    <property type="entry name" value="HEME HALOPEROXIDASE FAMILY PROFILE DOMAIN-CONTAINING PROTEIN-RELATED"/>
    <property type="match status" value="1"/>
</dbReference>
<evidence type="ECO:0000313" key="11">
    <source>
        <dbReference type="Proteomes" id="UP000838763"/>
    </source>
</evidence>
<comment type="similarity">
    <text evidence="7">Belongs to the chloroperoxidase family.</text>
</comment>
<evidence type="ECO:0000313" key="10">
    <source>
        <dbReference type="EMBL" id="CAI4214395.1"/>
    </source>
</evidence>
<proteinExistence type="inferred from homology"/>
<keyword evidence="3" id="KW-0349">Heme</keyword>
<evidence type="ECO:0000256" key="4">
    <source>
        <dbReference type="ARBA" id="ARBA00022723"/>
    </source>
</evidence>
<evidence type="ECO:0000256" key="8">
    <source>
        <dbReference type="SAM" id="SignalP"/>
    </source>
</evidence>
<feature type="chain" id="PRO_5040205191" description="Heme haloperoxidase family profile domain-containing protein" evidence="8">
    <location>
        <begin position="19"/>
        <end position="238"/>
    </location>
</feature>
<keyword evidence="8" id="KW-0732">Signal</keyword>
<keyword evidence="4" id="KW-0479">Metal-binding</keyword>
<dbReference type="SUPFAM" id="SSF47571">
    <property type="entry name" value="Cloroperoxidase"/>
    <property type="match status" value="1"/>
</dbReference>
<evidence type="ECO:0000256" key="5">
    <source>
        <dbReference type="ARBA" id="ARBA00023002"/>
    </source>
</evidence>
<name>A0A9P1H0M2_9PEZI</name>
<organism evidence="10 11">
    <name type="scientific">Parascedosporium putredinis</name>
    <dbReference type="NCBI Taxonomy" id="1442378"/>
    <lineage>
        <taxon>Eukaryota</taxon>
        <taxon>Fungi</taxon>
        <taxon>Dikarya</taxon>
        <taxon>Ascomycota</taxon>
        <taxon>Pezizomycotina</taxon>
        <taxon>Sordariomycetes</taxon>
        <taxon>Hypocreomycetidae</taxon>
        <taxon>Microascales</taxon>
        <taxon>Microascaceae</taxon>
        <taxon>Parascedosporium</taxon>
    </lineage>
</organism>
<dbReference type="InterPro" id="IPR036851">
    <property type="entry name" value="Chloroperoxidase-like_sf"/>
</dbReference>
<evidence type="ECO:0000259" key="9">
    <source>
        <dbReference type="PROSITE" id="PS51405"/>
    </source>
</evidence>
<comment type="caution">
    <text evidence="10">The sequence shown here is derived from an EMBL/GenBank/DDBJ whole genome shotgun (WGS) entry which is preliminary data.</text>
</comment>
<dbReference type="PROSITE" id="PS51405">
    <property type="entry name" value="HEME_HALOPEROXIDASE"/>
    <property type="match status" value="1"/>
</dbReference>
<dbReference type="InterPro" id="IPR000028">
    <property type="entry name" value="Chloroperoxidase"/>
</dbReference>
<dbReference type="Pfam" id="PF01328">
    <property type="entry name" value="Peroxidase_2"/>
    <property type="match status" value="1"/>
</dbReference>
<keyword evidence="11" id="KW-1185">Reference proteome</keyword>
<dbReference type="GO" id="GO:0004601">
    <property type="term" value="F:peroxidase activity"/>
    <property type="evidence" value="ECO:0007669"/>
    <property type="project" value="UniProtKB-KW"/>
</dbReference>
<accession>A0A9P1H0M2</accession>
<evidence type="ECO:0000256" key="7">
    <source>
        <dbReference type="ARBA" id="ARBA00025795"/>
    </source>
</evidence>
<dbReference type="Proteomes" id="UP000838763">
    <property type="component" value="Unassembled WGS sequence"/>
</dbReference>
<reference evidence="10" key="1">
    <citation type="submission" date="2022-11" db="EMBL/GenBank/DDBJ databases">
        <authorList>
            <person name="Scott C."/>
            <person name="Bruce N."/>
        </authorList>
    </citation>
    <scope>NUCLEOTIDE SEQUENCE</scope>
</reference>
<dbReference type="AlphaFoldDB" id="A0A9P1H0M2"/>
<evidence type="ECO:0000256" key="1">
    <source>
        <dbReference type="ARBA" id="ARBA00001970"/>
    </source>
</evidence>
<dbReference type="OrthoDB" id="407298at2759"/>
<feature type="signal peptide" evidence="8">
    <location>
        <begin position="1"/>
        <end position="18"/>
    </location>
</feature>
<dbReference type="GO" id="GO:0046872">
    <property type="term" value="F:metal ion binding"/>
    <property type="evidence" value="ECO:0007669"/>
    <property type="project" value="UniProtKB-KW"/>
</dbReference>
<comment type="cofactor">
    <cofactor evidence="1">
        <name>heme b</name>
        <dbReference type="ChEBI" id="CHEBI:60344"/>
    </cofactor>
</comment>
<evidence type="ECO:0000256" key="6">
    <source>
        <dbReference type="ARBA" id="ARBA00023004"/>
    </source>
</evidence>
<keyword evidence="6" id="KW-0408">Iron</keyword>
<dbReference type="Gene3D" id="1.10.489.10">
    <property type="entry name" value="Chloroperoxidase-like"/>
    <property type="match status" value="1"/>
</dbReference>
<gene>
    <name evidence="10" type="ORF">PPNO1_LOCUS4123</name>
</gene>
<dbReference type="PANTHER" id="PTHR33577">
    <property type="entry name" value="STERIGMATOCYSTIN BIOSYNTHESIS PEROXIDASE STCC-RELATED"/>
    <property type="match status" value="1"/>
</dbReference>
<keyword evidence="2" id="KW-0575">Peroxidase</keyword>
<dbReference type="EMBL" id="CALLCH030000011">
    <property type="protein sequence ID" value="CAI4214395.1"/>
    <property type="molecule type" value="Genomic_DNA"/>
</dbReference>
<evidence type="ECO:0000256" key="2">
    <source>
        <dbReference type="ARBA" id="ARBA00022559"/>
    </source>
</evidence>
<feature type="domain" description="Heme haloperoxidase family profile" evidence="9">
    <location>
        <begin position="22"/>
        <end position="229"/>
    </location>
</feature>
<protein>
    <recommendedName>
        <fullName evidence="9">Heme haloperoxidase family profile domain-containing protein</fullName>
    </recommendedName>
</protein>
<sequence>MQVTTLLSLAAVVTTAIAGVVDTHPWKAPTKNDRRGPCPMLNSLANHGFIARSGKDISIDQLVNAIEEAINISPNSTRPVVEFGATTSTTGNPNTFHLSDLNKHGVIEHDGSLSRNDLYFGDNHSFNSRIYDTVAKFFTKSTISIETAARARKARLAAAAAANPQFQYGEQEETVSLFETALYLATFGTGTQGNAPTKYVNILFREERLPYKEGYCKPTRVISNDDIVELADKVRAAA</sequence>
<keyword evidence="5" id="KW-0560">Oxidoreductase</keyword>
<evidence type="ECO:0000256" key="3">
    <source>
        <dbReference type="ARBA" id="ARBA00022617"/>
    </source>
</evidence>